<dbReference type="RefSeq" id="WP_306980290.1">
    <property type="nucleotide sequence ID" value="NZ_JAUSUA010000001.1"/>
</dbReference>
<dbReference type="EMBL" id="JAUSUA010000001">
    <property type="protein sequence ID" value="MDQ0206120.1"/>
    <property type="molecule type" value="Genomic_DNA"/>
</dbReference>
<proteinExistence type="predicted"/>
<comment type="caution">
    <text evidence="2">The sequence shown here is derived from an EMBL/GenBank/DDBJ whole genome shotgun (WGS) entry which is preliminary data.</text>
</comment>
<gene>
    <name evidence="2" type="ORF">J2S05_000894</name>
</gene>
<evidence type="ECO:0008006" key="4">
    <source>
        <dbReference type="Google" id="ProtNLM"/>
    </source>
</evidence>
<protein>
    <recommendedName>
        <fullName evidence="4">DUF4350 domain-containing protein</fullName>
    </recommendedName>
</protein>
<evidence type="ECO:0000313" key="3">
    <source>
        <dbReference type="Proteomes" id="UP001225034"/>
    </source>
</evidence>
<dbReference type="Proteomes" id="UP001225034">
    <property type="component" value="Unassembled WGS sequence"/>
</dbReference>
<dbReference type="Gene3D" id="3.40.50.880">
    <property type="match status" value="1"/>
</dbReference>
<organism evidence="2 3">
    <name type="scientific">Alkalicoccobacillus murimartini</name>
    <dbReference type="NCBI Taxonomy" id="171685"/>
    <lineage>
        <taxon>Bacteria</taxon>
        <taxon>Bacillati</taxon>
        <taxon>Bacillota</taxon>
        <taxon>Bacilli</taxon>
        <taxon>Bacillales</taxon>
        <taxon>Bacillaceae</taxon>
        <taxon>Alkalicoccobacillus</taxon>
    </lineage>
</organism>
<dbReference type="SUPFAM" id="SSF52317">
    <property type="entry name" value="Class I glutamine amidotransferase-like"/>
    <property type="match status" value="1"/>
</dbReference>
<feature type="transmembrane region" description="Helical" evidence="1">
    <location>
        <begin position="366"/>
        <end position="390"/>
    </location>
</feature>
<keyword evidence="1" id="KW-1133">Transmembrane helix</keyword>
<evidence type="ECO:0000313" key="2">
    <source>
        <dbReference type="EMBL" id="MDQ0206120.1"/>
    </source>
</evidence>
<sequence length="789" mass="87906">MSKKSIICIMIGIIGFLIFPTTVRADEPKDLTIMTEIGFEGKANPANGFPVRVTIQNNSPRGISGELAFTVSPSYSLHAADILLEVNLQANSEESYTISIPGYDAYSRTGATPTTIRFYEQGWEHGQELEFEGNSFLSARGLSDRDFVIGLLSNESESVSALKNISSINGTRSEIVHVIPDMIPETGLGLNMLSMLVVSDFEMQTLTNEQQQVIDMWVHQGGTMLIAGDSNHLEKDTFFYHQMPIQDDLRQVEVDADFLTELTDSDFTNGTFDLLEGSPKDQSSVLLKTSNDQPVLVTQKAGKGEYAQLLLSPFSEPFIEWEGSSEAWTHFLQPIMTNNYPDSDVSLYENYQYSISYISNLFPSSVLPLILMVGIFGGYLILFPVMYVVLRKMDKREHAWWVLPSVSILLCLVIFLIGGKDRINASQLNENVVLKIDDNGKAYGIGAASFLNNVGGTYNLAFEGNQFMPFPISEDLSFNQTSEHGNMSVLYRMGQQQVTFQDRDFWTISNVAGPIYNIDTGTIESDLTYSENEIRGTVRNNTNYTIQSLYFLAGHEQVNLGTFEKGEEKEVTFSLSGKTLFSPTYVSTYTSDESLDEMVERGLFEASFSEDLFDKGFPAFAGVMDESILKASLNGQSGTQSIHNLLLQTAVVHSEQQGTLTLENRDLSPMGYSDKGDTYFEEEVAAGESQIYVENGNYEIGFNVPNDLIDGTFEISKMTISALSENETLFEIYNNDSGSFEEIAGIVELEQADSYIDEWGYIQVQIQKNDSKDMLDLPQIKVEGEFSND</sequence>
<keyword evidence="3" id="KW-1185">Reference proteome</keyword>
<keyword evidence="1" id="KW-0812">Transmembrane</keyword>
<reference evidence="2 3" key="1">
    <citation type="submission" date="2023-07" db="EMBL/GenBank/DDBJ databases">
        <title>Genomic Encyclopedia of Type Strains, Phase IV (KMG-IV): sequencing the most valuable type-strain genomes for metagenomic binning, comparative biology and taxonomic classification.</title>
        <authorList>
            <person name="Goeker M."/>
        </authorList>
    </citation>
    <scope>NUCLEOTIDE SEQUENCE [LARGE SCALE GENOMIC DNA]</scope>
    <source>
        <strain evidence="2 3">DSM 19154</strain>
    </source>
</reference>
<keyword evidence="1" id="KW-0472">Membrane</keyword>
<feature type="transmembrane region" description="Helical" evidence="1">
    <location>
        <begin position="399"/>
        <end position="419"/>
    </location>
</feature>
<accession>A0ABT9YE58</accession>
<dbReference type="InterPro" id="IPR029062">
    <property type="entry name" value="Class_I_gatase-like"/>
</dbReference>
<name>A0ABT9YE58_9BACI</name>
<evidence type="ECO:0000256" key="1">
    <source>
        <dbReference type="SAM" id="Phobius"/>
    </source>
</evidence>